<dbReference type="STRING" id="1137280.D777_02182"/>
<dbReference type="RefSeq" id="WP_036131550.1">
    <property type="nucleotide sequence ID" value="NZ_ANIE01000006.1"/>
</dbReference>
<proteinExistence type="predicted"/>
<evidence type="ECO:0000256" key="1">
    <source>
        <dbReference type="SAM" id="Phobius"/>
    </source>
</evidence>
<dbReference type="EMBL" id="ANIE01000006">
    <property type="protein sequence ID" value="KEF31029.1"/>
    <property type="molecule type" value="Genomic_DNA"/>
</dbReference>
<organism evidence="2 3">
    <name type="scientific">Marinobacter nitratireducens</name>
    <dbReference type="NCBI Taxonomy" id="1137280"/>
    <lineage>
        <taxon>Bacteria</taxon>
        <taxon>Pseudomonadati</taxon>
        <taxon>Pseudomonadota</taxon>
        <taxon>Gammaproteobacteria</taxon>
        <taxon>Pseudomonadales</taxon>
        <taxon>Marinobacteraceae</taxon>
        <taxon>Marinobacter</taxon>
    </lineage>
</organism>
<keyword evidence="1" id="KW-0812">Transmembrane</keyword>
<dbReference type="PATRIC" id="fig|1137280.3.peg.1997"/>
<keyword evidence="1" id="KW-1133">Transmembrane helix</keyword>
<feature type="transmembrane region" description="Helical" evidence="1">
    <location>
        <begin position="6"/>
        <end position="25"/>
    </location>
</feature>
<keyword evidence="3" id="KW-1185">Reference proteome</keyword>
<comment type="caution">
    <text evidence="2">The sequence shown here is derived from an EMBL/GenBank/DDBJ whole genome shotgun (WGS) entry which is preliminary data.</text>
</comment>
<accession>A0A072N036</accession>
<sequence length="118" mass="12654">MLYRIITLIGGLVFVAALFALLWLFCKKFLQHHGVTDQVSDRATVLATWTFAGISVGLLMAVAGAFVLGPWAFYRTLRGHGVDISDAAAIWWGLGIVMAAVGITGAGFFAFLMLVGAY</sequence>
<gene>
    <name evidence="2" type="ORF">D777_02182</name>
</gene>
<feature type="transmembrane region" description="Helical" evidence="1">
    <location>
        <begin position="89"/>
        <end position="115"/>
    </location>
</feature>
<reference evidence="2 3" key="1">
    <citation type="submission" date="2012-12" db="EMBL/GenBank/DDBJ databases">
        <title>Genome assembly of Marinobacter sp. AK21.</title>
        <authorList>
            <person name="Khatri I."/>
            <person name="Kumar R."/>
            <person name="Vaidya B."/>
            <person name="Subramanian S."/>
            <person name="Pinnaka A."/>
        </authorList>
    </citation>
    <scope>NUCLEOTIDE SEQUENCE [LARGE SCALE GENOMIC DNA]</scope>
    <source>
        <strain evidence="2 3">AK21</strain>
    </source>
</reference>
<dbReference type="Proteomes" id="UP000035057">
    <property type="component" value="Unassembled WGS sequence"/>
</dbReference>
<feature type="transmembrane region" description="Helical" evidence="1">
    <location>
        <begin position="46"/>
        <end position="69"/>
    </location>
</feature>
<keyword evidence="1" id="KW-0472">Membrane</keyword>
<protein>
    <submittedName>
        <fullName evidence="2">Uncharacterized protein</fullName>
    </submittedName>
</protein>
<evidence type="ECO:0000313" key="3">
    <source>
        <dbReference type="Proteomes" id="UP000035057"/>
    </source>
</evidence>
<evidence type="ECO:0000313" key="2">
    <source>
        <dbReference type="EMBL" id="KEF31029.1"/>
    </source>
</evidence>
<name>A0A072N036_9GAMM</name>
<dbReference type="AlphaFoldDB" id="A0A072N036"/>